<protein>
    <recommendedName>
        <fullName evidence="3">Tetratricopeptide repeat protein</fullName>
    </recommendedName>
</protein>
<dbReference type="Pfam" id="PF13424">
    <property type="entry name" value="TPR_12"/>
    <property type="match status" value="1"/>
</dbReference>
<dbReference type="AlphaFoldDB" id="A0A8H3ATA3"/>
<comment type="caution">
    <text evidence="1">The sequence shown here is derived from an EMBL/GenBank/DDBJ whole genome shotgun (WGS) entry which is preliminary data.</text>
</comment>
<sequence>MSICLSYRMDNGEILYSEIGLSEPYEEVLNAACMAWKNDMPNQDHVIERYLVRDEITDNGTMVVRILPTRFVELVREVPPGQRLELRLELRTRRDRWRSGFDVSSVLELLPAMNSPTHTNNRDASSEELNIVTSTTGTVSHPVQMPMTPDSMFGMDTIHPSLVPAPIPHNDDLGARTVATPSVRGPSHHNNDRNAAYENALSAYRSGRYHDARLYFQAAIDSSRERNNLRQEAECLTHLGVLYCYGKEYPSARSHFSRARVVYESFGGRYREQQLQCDRQLAQIEEKSGSFLIALRAYENIRTMAQNEGFQKQEAWCTYSLGRLHNEIRLYDEALGHLERAVEIAESLPNLNSRLEIEAFIAEESARSEELRGNKSRAIEHYKQAQRKFIAGGRGKWTADEERVKAKLERLQRRNSFGIPVGLGRLFNKR</sequence>
<dbReference type="Gene3D" id="1.25.40.10">
    <property type="entry name" value="Tetratricopeptide repeat domain"/>
    <property type="match status" value="1"/>
</dbReference>
<dbReference type="EMBL" id="CAJMWT010002276">
    <property type="protein sequence ID" value="CAE6438285.1"/>
    <property type="molecule type" value="Genomic_DNA"/>
</dbReference>
<evidence type="ECO:0000313" key="1">
    <source>
        <dbReference type="EMBL" id="CAE6438285.1"/>
    </source>
</evidence>
<evidence type="ECO:0008006" key="3">
    <source>
        <dbReference type="Google" id="ProtNLM"/>
    </source>
</evidence>
<accession>A0A8H3ATA3</accession>
<dbReference type="InterPro" id="IPR019734">
    <property type="entry name" value="TPR_rpt"/>
</dbReference>
<dbReference type="SMART" id="SM00028">
    <property type="entry name" value="TPR"/>
    <property type="match status" value="3"/>
</dbReference>
<evidence type="ECO:0000313" key="2">
    <source>
        <dbReference type="Proteomes" id="UP000663843"/>
    </source>
</evidence>
<dbReference type="Proteomes" id="UP000663843">
    <property type="component" value="Unassembled WGS sequence"/>
</dbReference>
<proteinExistence type="predicted"/>
<name>A0A8H3ATA3_9AGAM</name>
<gene>
    <name evidence="1" type="ORF">RDB_LOCUS72329</name>
</gene>
<organism evidence="1 2">
    <name type="scientific">Rhizoctonia solani</name>
    <dbReference type="NCBI Taxonomy" id="456999"/>
    <lineage>
        <taxon>Eukaryota</taxon>
        <taxon>Fungi</taxon>
        <taxon>Dikarya</taxon>
        <taxon>Basidiomycota</taxon>
        <taxon>Agaricomycotina</taxon>
        <taxon>Agaricomycetes</taxon>
        <taxon>Cantharellales</taxon>
        <taxon>Ceratobasidiaceae</taxon>
        <taxon>Rhizoctonia</taxon>
    </lineage>
</organism>
<dbReference type="SUPFAM" id="SSF48452">
    <property type="entry name" value="TPR-like"/>
    <property type="match status" value="1"/>
</dbReference>
<dbReference type="InterPro" id="IPR011990">
    <property type="entry name" value="TPR-like_helical_dom_sf"/>
</dbReference>
<reference evidence="1" key="1">
    <citation type="submission" date="2021-01" db="EMBL/GenBank/DDBJ databases">
        <authorList>
            <person name="Kaushik A."/>
        </authorList>
    </citation>
    <scope>NUCLEOTIDE SEQUENCE</scope>
    <source>
        <strain evidence="1">AG2-2IIIB</strain>
    </source>
</reference>